<accession>A0A2J5HEN9</accession>
<protein>
    <submittedName>
        <fullName evidence="1">Isoprenoid synthase domain-containing protein</fullName>
    </submittedName>
</protein>
<dbReference type="SUPFAM" id="SSF48576">
    <property type="entry name" value="Terpenoid synthases"/>
    <property type="match status" value="1"/>
</dbReference>
<dbReference type="InterPro" id="IPR008949">
    <property type="entry name" value="Isoprenoid_synthase_dom_sf"/>
</dbReference>
<dbReference type="Pfam" id="PF19086">
    <property type="entry name" value="Terpene_syn_C_2"/>
    <property type="match status" value="1"/>
</dbReference>
<evidence type="ECO:0000313" key="1">
    <source>
        <dbReference type="EMBL" id="PLN75338.1"/>
    </source>
</evidence>
<dbReference type="OrthoDB" id="3004402at2759"/>
<dbReference type="Gene3D" id="1.10.600.10">
    <property type="entry name" value="Farnesyl Diphosphate Synthase"/>
    <property type="match status" value="1"/>
</dbReference>
<name>A0A2J5HEN9_9EURO</name>
<keyword evidence="2" id="KW-1185">Reference proteome</keyword>
<organism evidence="1 2">
    <name type="scientific">Aspergillus taichungensis</name>
    <dbReference type="NCBI Taxonomy" id="482145"/>
    <lineage>
        <taxon>Eukaryota</taxon>
        <taxon>Fungi</taxon>
        <taxon>Dikarya</taxon>
        <taxon>Ascomycota</taxon>
        <taxon>Pezizomycotina</taxon>
        <taxon>Eurotiomycetes</taxon>
        <taxon>Eurotiomycetidae</taxon>
        <taxon>Eurotiales</taxon>
        <taxon>Aspergillaceae</taxon>
        <taxon>Aspergillus</taxon>
        <taxon>Aspergillus subgen. Circumdati</taxon>
    </lineage>
</organism>
<proteinExistence type="predicted"/>
<dbReference type="AlphaFoldDB" id="A0A2J5HEN9"/>
<sequence length="401" mass="45752">MGLTGGLSSSIDREHQFPVDYSYDYLNGGVKYLRLPTLKLNDQLQNLEFFNMRDQDREKGRSEHAIDIFPSQAGLPWATAIASCRQNKYWRVTVDTARVLLSLFAADESSQQIYKSRQSIAEIARAELASNVEDGWVKFPVYLFTEGDKQRTRLLAVVNVSILIFDDFWEMHNIDYFSEVQSLFVDRMRPGFQPNEQTRTPLQLLIDSAINEIRSLDQESGNNAGEEMINLMVRFFVRPAPPKDFSNMEEFLLYRHEDAAVPYVLGCTKFALNSSVDLNSPRLERYIRLFKDHVSVANDLGSWAKEKKAYDTGKVIYMINAVQVVKDLFRLPTDEAAVAMTQAFQLQIETGLDAEIQRLQTEENLSADEWQFIDATLHVASGNVFVSTVMSRYGGEGFRLA</sequence>
<reference evidence="2" key="1">
    <citation type="submission" date="2017-12" db="EMBL/GenBank/DDBJ databases">
        <authorList>
            <consortium name="DOE Joint Genome Institute"/>
            <person name="Mondo S.J."/>
            <person name="Kjaerbolling I."/>
            <person name="Vesth T.C."/>
            <person name="Frisvad J.C."/>
            <person name="Nybo J.L."/>
            <person name="Theobald S."/>
            <person name="Kuo A."/>
            <person name="Bowyer P."/>
            <person name="Matsuda Y."/>
            <person name="Lyhne E.K."/>
            <person name="Kogle M.E."/>
            <person name="Clum A."/>
            <person name="Lipzen A."/>
            <person name="Salamov A."/>
            <person name="Ngan C.Y."/>
            <person name="Daum C."/>
            <person name="Chiniquy J."/>
            <person name="Barry K."/>
            <person name="LaButti K."/>
            <person name="Haridas S."/>
            <person name="Simmons B.A."/>
            <person name="Magnuson J.K."/>
            <person name="Mortensen U.H."/>
            <person name="Larsen T.O."/>
            <person name="Grigoriev I.V."/>
            <person name="Baker S.E."/>
            <person name="Andersen M.R."/>
            <person name="Nordberg H.P."/>
            <person name="Cantor M.N."/>
            <person name="Hua S.X."/>
        </authorList>
    </citation>
    <scope>NUCLEOTIDE SEQUENCE [LARGE SCALE GENOMIC DNA]</scope>
    <source>
        <strain evidence="2">IBT 19404</strain>
    </source>
</reference>
<dbReference type="EMBL" id="KZ559653">
    <property type="protein sequence ID" value="PLN75338.1"/>
    <property type="molecule type" value="Genomic_DNA"/>
</dbReference>
<gene>
    <name evidence="1" type="ORF">BDW42DRAFT_189326</name>
</gene>
<dbReference type="Proteomes" id="UP000235023">
    <property type="component" value="Unassembled WGS sequence"/>
</dbReference>
<evidence type="ECO:0000313" key="2">
    <source>
        <dbReference type="Proteomes" id="UP000235023"/>
    </source>
</evidence>